<comment type="caution">
    <text evidence="2">The sequence shown here is derived from an EMBL/GenBank/DDBJ whole genome shotgun (WGS) entry which is preliminary data.</text>
</comment>
<protein>
    <submittedName>
        <fullName evidence="2">Uncharacterized protein</fullName>
    </submittedName>
</protein>
<name>A0A7J6FGR7_CANSA</name>
<evidence type="ECO:0000313" key="1">
    <source>
        <dbReference type="EMBL" id="KAF4351757.1"/>
    </source>
</evidence>
<gene>
    <name evidence="1" type="ORF">F8388_008767</name>
    <name evidence="2" type="ORF">G4B88_026905</name>
</gene>
<evidence type="ECO:0000313" key="2">
    <source>
        <dbReference type="EMBL" id="KAF4369855.1"/>
    </source>
</evidence>
<evidence type="ECO:0000313" key="3">
    <source>
        <dbReference type="Proteomes" id="UP000525078"/>
    </source>
</evidence>
<dbReference type="EMBL" id="JAATIP010000329">
    <property type="protein sequence ID" value="KAF4351757.1"/>
    <property type="molecule type" value="Genomic_DNA"/>
</dbReference>
<dbReference type="Proteomes" id="UP000583929">
    <property type="component" value="Unassembled WGS sequence"/>
</dbReference>
<evidence type="ECO:0000313" key="4">
    <source>
        <dbReference type="Proteomes" id="UP000583929"/>
    </source>
</evidence>
<reference evidence="3 4" key="1">
    <citation type="journal article" date="2020" name="bioRxiv">
        <title>Sequence and annotation of 42 cannabis genomes reveals extensive copy number variation in cannabinoid synthesis and pathogen resistance genes.</title>
        <authorList>
            <person name="Mckernan K.J."/>
            <person name="Helbert Y."/>
            <person name="Kane L.T."/>
            <person name="Ebling H."/>
            <person name="Zhang L."/>
            <person name="Liu B."/>
            <person name="Eaton Z."/>
            <person name="Mclaughlin S."/>
            <person name="Kingan S."/>
            <person name="Baybayan P."/>
            <person name="Concepcion G."/>
            <person name="Jordan M."/>
            <person name="Riva A."/>
            <person name="Barbazuk W."/>
            <person name="Harkins T."/>
        </authorList>
    </citation>
    <scope>NUCLEOTIDE SEQUENCE [LARGE SCALE GENOMIC DNA]</scope>
    <source>
        <strain evidence="3 4">cv. Jamaican Lion 4</strain>
        <strain evidence="2">Father</strain>
        <strain evidence="1">Mother</strain>
        <tissue evidence="2">Leaf</tissue>
    </source>
</reference>
<dbReference type="Proteomes" id="UP000525078">
    <property type="component" value="Unassembled WGS sequence"/>
</dbReference>
<sequence>MNNEPNLEEQYATCNIDEDEEEGLLFEVDIERVMEGSPWTYGRVPMIFERLKQDENPRLVVLNKLEFWVQLHNMTTGFMSERKKISDIERAIDKITQVNVDEALIVLENKRRRMDLDNQQGPRRYLAWVTSIFYTIP</sequence>
<accession>A0A7J6FGR7</accession>
<keyword evidence="4" id="KW-1185">Reference proteome</keyword>
<dbReference type="AlphaFoldDB" id="A0A7J6FGR7"/>
<organism evidence="2 4">
    <name type="scientific">Cannabis sativa</name>
    <name type="common">Hemp</name>
    <name type="synonym">Marijuana</name>
    <dbReference type="NCBI Taxonomy" id="3483"/>
    <lineage>
        <taxon>Eukaryota</taxon>
        <taxon>Viridiplantae</taxon>
        <taxon>Streptophyta</taxon>
        <taxon>Embryophyta</taxon>
        <taxon>Tracheophyta</taxon>
        <taxon>Spermatophyta</taxon>
        <taxon>Magnoliopsida</taxon>
        <taxon>eudicotyledons</taxon>
        <taxon>Gunneridae</taxon>
        <taxon>Pentapetalae</taxon>
        <taxon>rosids</taxon>
        <taxon>fabids</taxon>
        <taxon>Rosales</taxon>
        <taxon>Cannabaceae</taxon>
        <taxon>Cannabis</taxon>
    </lineage>
</organism>
<proteinExistence type="predicted"/>
<dbReference type="EMBL" id="JAATIQ010000211">
    <property type="protein sequence ID" value="KAF4369855.1"/>
    <property type="molecule type" value="Genomic_DNA"/>
</dbReference>